<accession>A0AAV2D805</accession>
<keyword evidence="2" id="KW-1185">Reference proteome</keyword>
<dbReference type="Proteomes" id="UP001497516">
    <property type="component" value="Chromosome 2"/>
</dbReference>
<evidence type="ECO:0000313" key="2">
    <source>
        <dbReference type="Proteomes" id="UP001497516"/>
    </source>
</evidence>
<dbReference type="EMBL" id="OZ034815">
    <property type="protein sequence ID" value="CAL1368083.1"/>
    <property type="molecule type" value="Genomic_DNA"/>
</dbReference>
<name>A0AAV2D805_9ROSI</name>
<dbReference type="AlphaFoldDB" id="A0AAV2D805"/>
<proteinExistence type="predicted"/>
<reference evidence="1 2" key="1">
    <citation type="submission" date="2024-04" db="EMBL/GenBank/DDBJ databases">
        <authorList>
            <person name="Fracassetti M."/>
        </authorList>
    </citation>
    <scope>NUCLEOTIDE SEQUENCE [LARGE SCALE GENOMIC DNA]</scope>
</reference>
<organism evidence="1 2">
    <name type="scientific">Linum trigynum</name>
    <dbReference type="NCBI Taxonomy" id="586398"/>
    <lineage>
        <taxon>Eukaryota</taxon>
        <taxon>Viridiplantae</taxon>
        <taxon>Streptophyta</taxon>
        <taxon>Embryophyta</taxon>
        <taxon>Tracheophyta</taxon>
        <taxon>Spermatophyta</taxon>
        <taxon>Magnoliopsida</taxon>
        <taxon>eudicotyledons</taxon>
        <taxon>Gunneridae</taxon>
        <taxon>Pentapetalae</taxon>
        <taxon>rosids</taxon>
        <taxon>fabids</taxon>
        <taxon>Malpighiales</taxon>
        <taxon>Linaceae</taxon>
        <taxon>Linum</taxon>
    </lineage>
</organism>
<evidence type="ECO:0000313" key="1">
    <source>
        <dbReference type="EMBL" id="CAL1368083.1"/>
    </source>
</evidence>
<gene>
    <name evidence="1" type="ORF">LTRI10_LOCUS11404</name>
</gene>
<sequence length="97" mass="10678">MSINPETPESMTLEIAAAQVKRSAPPHPPWRVSGPDPDEEAAQILPHRTFLRFCGCSAAFVLMADMRFLILLFTAFRIKDPHIIVAGLTTTGPHVNI</sequence>
<protein>
    <submittedName>
        <fullName evidence="1">Uncharacterized protein</fullName>
    </submittedName>
</protein>